<dbReference type="EMBL" id="CAJPIZ010000328">
    <property type="protein sequence ID" value="CAG2101159.1"/>
    <property type="molecule type" value="Genomic_DNA"/>
</dbReference>
<protein>
    <submittedName>
        <fullName evidence="1">Uncharacterized protein</fullName>
    </submittedName>
</protein>
<gene>
    <name evidence="1" type="ORF">OSB1V03_LOCUS1210</name>
</gene>
<evidence type="ECO:0000313" key="2">
    <source>
        <dbReference type="Proteomes" id="UP000759131"/>
    </source>
</evidence>
<accession>A0A7R9KF21</accession>
<sequence length="430" mass="48778">MYNTMVSIADSNGGGSDMGNGSWSGGIGLLVNKLADFYLTTFIYTPKRAPLVDWVYMQSCETFPAHRLKLIKFTDTYKMDTIDSLVQRRYVLVSAKQEIDNLLNHYNEYDLTETAGNESPYYYSFILQKGINPDLRTRLVKIIRISIADSNRGGANMGNGSWSGAIGLLVNKMADLYLTAFVYNTERAPLIDWVYMESCQTSVAILSCPRDMKILVINNSNAHQLLINVTFPAHRLQLIKFTDAYIMDTIDSLVQRRYVLVSAKTEIDNLLNHYNEYGLTETAGNESPYYYSFILRKGINPDLRTRLMKINNGTNNLAKTNHYKRDKPIDDDNGYRYQVNFMDAEKSGQGGRMVTISIADDNSGGMVWPNGSSSGAVGLLYKQRADFLMATFIYDKIRAKVLDYGIDFDGKHVLINTYQGIDRIYNFYKN</sequence>
<organism evidence="1">
    <name type="scientific">Medioppia subpectinata</name>
    <dbReference type="NCBI Taxonomy" id="1979941"/>
    <lineage>
        <taxon>Eukaryota</taxon>
        <taxon>Metazoa</taxon>
        <taxon>Ecdysozoa</taxon>
        <taxon>Arthropoda</taxon>
        <taxon>Chelicerata</taxon>
        <taxon>Arachnida</taxon>
        <taxon>Acari</taxon>
        <taxon>Acariformes</taxon>
        <taxon>Sarcoptiformes</taxon>
        <taxon>Oribatida</taxon>
        <taxon>Brachypylina</taxon>
        <taxon>Oppioidea</taxon>
        <taxon>Oppiidae</taxon>
        <taxon>Medioppia</taxon>
    </lineage>
</organism>
<dbReference type="SUPFAM" id="SSF53850">
    <property type="entry name" value="Periplasmic binding protein-like II"/>
    <property type="match status" value="2"/>
</dbReference>
<dbReference type="Proteomes" id="UP000759131">
    <property type="component" value="Unassembled WGS sequence"/>
</dbReference>
<dbReference type="Gene3D" id="3.40.190.10">
    <property type="entry name" value="Periplasmic binding protein-like II"/>
    <property type="match status" value="1"/>
</dbReference>
<evidence type="ECO:0000313" key="1">
    <source>
        <dbReference type="EMBL" id="CAD7620729.1"/>
    </source>
</evidence>
<keyword evidence="2" id="KW-1185">Reference proteome</keyword>
<reference evidence="1" key="1">
    <citation type="submission" date="2020-11" db="EMBL/GenBank/DDBJ databases">
        <authorList>
            <person name="Tran Van P."/>
        </authorList>
    </citation>
    <scope>NUCLEOTIDE SEQUENCE</scope>
</reference>
<proteinExistence type="predicted"/>
<name>A0A7R9KF21_9ACAR</name>
<dbReference type="OrthoDB" id="6366681at2759"/>
<dbReference type="AlphaFoldDB" id="A0A7R9KF21"/>
<dbReference type="EMBL" id="OC854903">
    <property type="protein sequence ID" value="CAD7620729.1"/>
    <property type="molecule type" value="Genomic_DNA"/>
</dbReference>